<evidence type="ECO:0000256" key="6">
    <source>
        <dbReference type="SAM" id="Phobius"/>
    </source>
</evidence>
<dbReference type="GO" id="GO:0008320">
    <property type="term" value="F:protein transmembrane transporter activity"/>
    <property type="evidence" value="ECO:0007669"/>
    <property type="project" value="TreeGrafter"/>
</dbReference>
<comment type="caution">
    <text evidence="7">The sequence shown here is derived from an EMBL/GenBank/DDBJ whole genome shotgun (WGS) entry which is preliminary data.</text>
</comment>
<evidence type="ECO:0000256" key="1">
    <source>
        <dbReference type="ARBA" id="ARBA00004141"/>
    </source>
</evidence>
<feature type="transmembrane region" description="Helical" evidence="6">
    <location>
        <begin position="190"/>
        <end position="208"/>
    </location>
</feature>
<dbReference type="Pfam" id="PF02466">
    <property type="entry name" value="Tim17"/>
    <property type="match status" value="1"/>
</dbReference>
<keyword evidence="3 6" id="KW-1133">Transmembrane helix</keyword>
<protein>
    <recommendedName>
        <fullName evidence="10">Mitochondrial protein translocase, MPT family</fullName>
    </recommendedName>
</protein>
<dbReference type="PANTHER" id="PTHR15371:SF0">
    <property type="entry name" value="SD19278P"/>
    <property type="match status" value="1"/>
</dbReference>
<evidence type="ECO:0000256" key="4">
    <source>
        <dbReference type="ARBA" id="ARBA00023136"/>
    </source>
</evidence>
<dbReference type="GO" id="GO:0005744">
    <property type="term" value="C:TIM23 mitochondrial import inner membrane translocase complex"/>
    <property type="evidence" value="ECO:0007669"/>
    <property type="project" value="TreeGrafter"/>
</dbReference>
<organism evidence="7 9">
    <name type="scientific">Galdieria yellowstonensis</name>
    <dbReference type="NCBI Taxonomy" id="3028027"/>
    <lineage>
        <taxon>Eukaryota</taxon>
        <taxon>Rhodophyta</taxon>
        <taxon>Bangiophyceae</taxon>
        <taxon>Galdieriales</taxon>
        <taxon>Galdieriaceae</taxon>
        <taxon>Galdieria</taxon>
    </lineage>
</organism>
<feature type="compositionally biased region" description="Polar residues" evidence="5">
    <location>
        <begin position="14"/>
        <end position="33"/>
    </location>
</feature>
<evidence type="ECO:0000313" key="7">
    <source>
        <dbReference type="EMBL" id="KAK4522847.1"/>
    </source>
</evidence>
<name>A0AAV9I4Z6_9RHOD</name>
<dbReference type="AlphaFoldDB" id="A0AAV9I4Z6"/>
<sequence>MSFSYPPSDDDNNQHNLDTTSSVFDTGNDPFSTSEESESPTLDFGHLDRINPLTIAPALGVYAPGYGNSPEYLFAEDYTDYRKKSWGEQLMYWTGVSYLTGAVTGGSYGLVEGLRSSGGKSWKLRVNAILNASGRRGAALANACGILALMFSGFESLYDHYLGEDTVYNYALAGISAGLVYKSTAGLKPASIYSAGLGLAGVIGIYAARQGIYGRRLQKLI</sequence>
<keyword evidence="9" id="KW-1185">Reference proteome</keyword>
<feature type="region of interest" description="Disordered" evidence="5">
    <location>
        <begin position="1"/>
        <end position="43"/>
    </location>
</feature>
<dbReference type="EMBL" id="JANCYU010000008">
    <property type="protein sequence ID" value="KAK4522847.1"/>
    <property type="molecule type" value="Genomic_DNA"/>
</dbReference>
<dbReference type="EMBL" id="JANCYU010000038">
    <property type="protein sequence ID" value="KAK4526298.1"/>
    <property type="molecule type" value="Genomic_DNA"/>
</dbReference>
<evidence type="ECO:0000256" key="5">
    <source>
        <dbReference type="SAM" id="MobiDB-lite"/>
    </source>
</evidence>
<feature type="transmembrane region" description="Helical" evidence="6">
    <location>
        <begin position="139"/>
        <end position="158"/>
    </location>
</feature>
<dbReference type="InterPro" id="IPR045238">
    <property type="entry name" value="Tim23-like"/>
</dbReference>
<keyword evidence="4 6" id="KW-0472">Membrane</keyword>
<evidence type="ECO:0000256" key="2">
    <source>
        <dbReference type="ARBA" id="ARBA00022692"/>
    </source>
</evidence>
<evidence type="ECO:0008006" key="10">
    <source>
        <dbReference type="Google" id="ProtNLM"/>
    </source>
</evidence>
<gene>
    <name evidence="7" type="ORF">GAYE_PCTG30G0737</name>
    <name evidence="8" type="ORF">GAYE_SCF22MG4212</name>
</gene>
<reference evidence="7 9" key="1">
    <citation type="submission" date="2022-07" db="EMBL/GenBank/DDBJ databases">
        <title>Genome-wide signatures of adaptation to extreme environments.</title>
        <authorList>
            <person name="Cho C.H."/>
            <person name="Yoon H.S."/>
        </authorList>
    </citation>
    <scope>NUCLEOTIDE SEQUENCE [LARGE SCALE GENOMIC DNA]</scope>
    <source>
        <strain evidence="7 9">108.79 E11</strain>
    </source>
</reference>
<accession>A0AAV9I4Z6</accession>
<feature type="transmembrane region" description="Helical" evidence="6">
    <location>
        <begin position="90"/>
        <end position="111"/>
    </location>
</feature>
<evidence type="ECO:0000313" key="8">
    <source>
        <dbReference type="EMBL" id="KAK4526298.1"/>
    </source>
</evidence>
<proteinExistence type="predicted"/>
<dbReference type="Proteomes" id="UP001300502">
    <property type="component" value="Unassembled WGS sequence"/>
</dbReference>
<comment type="subcellular location">
    <subcellularLocation>
        <location evidence="1">Membrane</location>
        <topology evidence="1">Multi-pass membrane protein</topology>
    </subcellularLocation>
</comment>
<evidence type="ECO:0000256" key="3">
    <source>
        <dbReference type="ARBA" id="ARBA00022989"/>
    </source>
</evidence>
<dbReference type="PANTHER" id="PTHR15371">
    <property type="entry name" value="TIM23"/>
    <property type="match status" value="1"/>
</dbReference>
<evidence type="ECO:0000313" key="9">
    <source>
        <dbReference type="Proteomes" id="UP001300502"/>
    </source>
</evidence>
<dbReference type="GO" id="GO:0030150">
    <property type="term" value="P:protein import into mitochondrial matrix"/>
    <property type="evidence" value="ECO:0007669"/>
    <property type="project" value="TreeGrafter"/>
</dbReference>
<keyword evidence="2 6" id="KW-0812">Transmembrane</keyword>